<evidence type="ECO:0000313" key="1">
    <source>
        <dbReference type="EMBL" id="KIJ44773.1"/>
    </source>
</evidence>
<protein>
    <submittedName>
        <fullName evidence="1">Unplaced genomic scaffold SPHSTscaffold_40, whole genome shotgun sequence</fullName>
    </submittedName>
</protein>
<dbReference type="AlphaFoldDB" id="A0A0C9UP98"/>
<name>A0A0C9UP98_SPHS4</name>
<evidence type="ECO:0000313" key="2">
    <source>
        <dbReference type="Proteomes" id="UP000054279"/>
    </source>
</evidence>
<sequence>MSSSNGVYYQILPVPQYPGHLISNDPARPYMCQLCLNTQATIEHLKLHWELNHNVPCGWCGARFDFKSSRDSHETVCASGQQGAHT</sequence>
<proteinExistence type="predicted"/>
<reference evidence="1 2" key="1">
    <citation type="submission" date="2014-06" db="EMBL/GenBank/DDBJ databases">
        <title>Evolutionary Origins and Diversification of the Mycorrhizal Mutualists.</title>
        <authorList>
            <consortium name="DOE Joint Genome Institute"/>
            <consortium name="Mycorrhizal Genomics Consortium"/>
            <person name="Kohler A."/>
            <person name="Kuo A."/>
            <person name="Nagy L.G."/>
            <person name="Floudas D."/>
            <person name="Copeland A."/>
            <person name="Barry K.W."/>
            <person name="Cichocki N."/>
            <person name="Veneault-Fourrey C."/>
            <person name="LaButti K."/>
            <person name="Lindquist E.A."/>
            <person name="Lipzen A."/>
            <person name="Lundell T."/>
            <person name="Morin E."/>
            <person name="Murat C."/>
            <person name="Riley R."/>
            <person name="Ohm R."/>
            <person name="Sun H."/>
            <person name="Tunlid A."/>
            <person name="Henrissat B."/>
            <person name="Grigoriev I.V."/>
            <person name="Hibbett D.S."/>
            <person name="Martin F."/>
        </authorList>
    </citation>
    <scope>NUCLEOTIDE SEQUENCE [LARGE SCALE GENOMIC DNA]</scope>
    <source>
        <strain evidence="1 2">SS14</strain>
    </source>
</reference>
<dbReference type="EMBL" id="KN837115">
    <property type="protein sequence ID" value="KIJ44773.1"/>
    <property type="molecule type" value="Genomic_DNA"/>
</dbReference>
<dbReference type="Proteomes" id="UP000054279">
    <property type="component" value="Unassembled WGS sequence"/>
</dbReference>
<gene>
    <name evidence="1" type="ORF">M422DRAFT_251757</name>
</gene>
<dbReference type="HOGENOM" id="CLU_2499321_0_0_1"/>
<organism evidence="1 2">
    <name type="scientific">Sphaerobolus stellatus (strain SS14)</name>
    <dbReference type="NCBI Taxonomy" id="990650"/>
    <lineage>
        <taxon>Eukaryota</taxon>
        <taxon>Fungi</taxon>
        <taxon>Dikarya</taxon>
        <taxon>Basidiomycota</taxon>
        <taxon>Agaricomycotina</taxon>
        <taxon>Agaricomycetes</taxon>
        <taxon>Phallomycetidae</taxon>
        <taxon>Geastrales</taxon>
        <taxon>Sphaerobolaceae</taxon>
        <taxon>Sphaerobolus</taxon>
    </lineage>
</organism>
<accession>A0A0C9UP98</accession>
<keyword evidence="2" id="KW-1185">Reference proteome</keyword>